<dbReference type="EMBL" id="JBJDQH010000041">
    <property type="protein sequence ID" value="MFK4273093.1"/>
    <property type="molecule type" value="Genomic_DNA"/>
</dbReference>
<dbReference type="PANTHER" id="PTHR43391">
    <property type="entry name" value="RETINOL DEHYDROGENASE-RELATED"/>
    <property type="match status" value="1"/>
</dbReference>
<dbReference type="PRINTS" id="PR00081">
    <property type="entry name" value="GDHRDH"/>
</dbReference>
<organism evidence="4 5">
    <name type="scientific">Streptomyces milbemycinicus</name>
    <dbReference type="NCBI Taxonomy" id="476552"/>
    <lineage>
        <taxon>Bacteria</taxon>
        <taxon>Bacillati</taxon>
        <taxon>Actinomycetota</taxon>
        <taxon>Actinomycetes</taxon>
        <taxon>Kitasatosporales</taxon>
        <taxon>Streptomycetaceae</taxon>
        <taxon>Streptomyces</taxon>
    </lineage>
</organism>
<evidence type="ECO:0000313" key="4">
    <source>
        <dbReference type="EMBL" id="MFK4273093.1"/>
    </source>
</evidence>
<evidence type="ECO:0000256" key="1">
    <source>
        <dbReference type="ARBA" id="ARBA00006484"/>
    </source>
</evidence>
<evidence type="ECO:0000256" key="3">
    <source>
        <dbReference type="RuleBase" id="RU000363"/>
    </source>
</evidence>
<comment type="caution">
    <text evidence="4">The sequence shown here is derived from an EMBL/GenBank/DDBJ whole genome shotgun (WGS) entry which is preliminary data.</text>
</comment>
<dbReference type="PANTHER" id="PTHR43391:SF12">
    <property type="entry name" value="OXIDOREDUCTASE EPHD-RELATED"/>
    <property type="match status" value="1"/>
</dbReference>
<gene>
    <name evidence="4" type="ORF">ACI2L5_50820</name>
</gene>
<dbReference type="CDD" id="cd05233">
    <property type="entry name" value="SDR_c"/>
    <property type="match status" value="1"/>
</dbReference>
<dbReference type="PROSITE" id="PS00061">
    <property type="entry name" value="ADH_SHORT"/>
    <property type="match status" value="1"/>
</dbReference>
<evidence type="ECO:0000313" key="5">
    <source>
        <dbReference type="Proteomes" id="UP001620295"/>
    </source>
</evidence>
<keyword evidence="5" id="KW-1185">Reference proteome</keyword>
<dbReference type="Gene3D" id="3.40.50.720">
    <property type="entry name" value="NAD(P)-binding Rossmann-like Domain"/>
    <property type="match status" value="1"/>
</dbReference>
<dbReference type="SUPFAM" id="SSF51735">
    <property type="entry name" value="NAD(P)-binding Rossmann-fold domains"/>
    <property type="match status" value="1"/>
</dbReference>
<protein>
    <submittedName>
        <fullName evidence="4">SDR family NAD(P)-dependent oxidoreductase</fullName>
    </submittedName>
</protein>
<dbReference type="Proteomes" id="UP001620295">
    <property type="component" value="Unassembled WGS sequence"/>
</dbReference>
<dbReference type="Pfam" id="PF00106">
    <property type="entry name" value="adh_short"/>
    <property type="match status" value="1"/>
</dbReference>
<evidence type="ECO:0000256" key="2">
    <source>
        <dbReference type="ARBA" id="ARBA00023002"/>
    </source>
</evidence>
<accession>A0ABW8M4H2</accession>
<dbReference type="InterPro" id="IPR020904">
    <property type="entry name" value="Sc_DH/Rdtase_CS"/>
</dbReference>
<dbReference type="RefSeq" id="WP_404749140.1">
    <property type="nucleotide sequence ID" value="NZ_JBFACG010000066.1"/>
</dbReference>
<sequence length="280" mass="29362">MESSRYAKRFHGRLVLVTGAGSGIGQATAGAFAAAGARVVCVDRNARTASASADLAKVLGATDAWPEAVDVADAATMERLSERVLSAHGVVDVLVNSAGIGMSGRILDTSVADWRRTLDVNLWGVIHGCRLFGRQMADHGQGGHIVTIASAAAFQPTRAVPVYATSKAAVVMLSECLRAELAQFGVGVSAVCPGFVNTSFTAAMHFAGVSEQEQTRLRKRAVDTLGRRGCPPERVAAAVLRAVARNTPVVAVTPDARLVRLISRFAPPLRRAVARLDPPS</sequence>
<dbReference type="InterPro" id="IPR036291">
    <property type="entry name" value="NAD(P)-bd_dom_sf"/>
</dbReference>
<dbReference type="InterPro" id="IPR002347">
    <property type="entry name" value="SDR_fam"/>
</dbReference>
<proteinExistence type="inferred from homology"/>
<keyword evidence="2" id="KW-0560">Oxidoreductase</keyword>
<name>A0ABW8M4H2_9ACTN</name>
<comment type="similarity">
    <text evidence="1 3">Belongs to the short-chain dehydrogenases/reductases (SDR) family.</text>
</comment>
<dbReference type="PRINTS" id="PR00080">
    <property type="entry name" value="SDRFAMILY"/>
</dbReference>
<reference evidence="4 5" key="1">
    <citation type="submission" date="2024-11" db="EMBL/GenBank/DDBJ databases">
        <title>The Natural Products Discovery Center: Release of the First 8490 Sequenced Strains for Exploring Actinobacteria Biosynthetic Diversity.</title>
        <authorList>
            <person name="Kalkreuter E."/>
            <person name="Kautsar S.A."/>
            <person name="Yang D."/>
            <person name="Bader C.D."/>
            <person name="Teijaro C.N."/>
            <person name="Fluegel L."/>
            <person name="Davis C.M."/>
            <person name="Simpson J.R."/>
            <person name="Lauterbach L."/>
            <person name="Steele A.D."/>
            <person name="Gui C."/>
            <person name="Meng S."/>
            <person name="Li G."/>
            <person name="Viehrig K."/>
            <person name="Ye F."/>
            <person name="Su P."/>
            <person name="Kiefer A.F."/>
            <person name="Nichols A."/>
            <person name="Cepeda A.J."/>
            <person name="Yan W."/>
            <person name="Fan B."/>
            <person name="Jiang Y."/>
            <person name="Adhikari A."/>
            <person name="Zheng C.-J."/>
            <person name="Schuster L."/>
            <person name="Cowan T.M."/>
            <person name="Smanski M.J."/>
            <person name="Chevrette M.G."/>
            <person name="De Carvalho L.P.S."/>
            <person name="Shen B."/>
        </authorList>
    </citation>
    <scope>NUCLEOTIDE SEQUENCE [LARGE SCALE GENOMIC DNA]</scope>
    <source>
        <strain evidence="4 5">NPDC020863</strain>
    </source>
</reference>